<evidence type="ECO:0000313" key="2">
    <source>
        <dbReference type="EMBL" id="JAP22609.1"/>
    </source>
</evidence>
<organism evidence="2">
    <name type="scientific">Solanum chacoense</name>
    <name type="common">Chaco potato</name>
    <dbReference type="NCBI Taxonomy" id="4108"/>
    <lineage>
        <taxon>Eukaryota</taxon>
        <taxon>Viridiplantae</taxon>
        <taxon>Streptophyta</taxon>
        <taxon>Embryophyta</taxon>
        <taxon>Tracheophyta</taxon>
        <taxon>Spermatophyta</taxon>
        <taxon>Magnoliopsida</taxon>
        <taxon>eudicotyledons</taxon>
        <taxon>Gunneridae</taxon>
        <taxon>Pentapetalae</taxon>
        <taxon>asterids</taxon>
        <taxon>lamiids</taxon>
        <taxon>Solanales</taxon>
        <taxon>Solanaceae</taxon>
        <taxon>Solanoideae</taxon>
        <taxon>Solaneae</taxon>
        <taxon>Solanum</taxon>
    </lineage>
</organism>
<proteinExistence type="predicted"/>
<dbReference type="AlphaFoldDB" id="A0A0V0HQA7"/>
<evidence type="ECO:0000256" key="1">
    <source>
        <dbReference type="SAM" id="MobiDB-lite"/>
    </source>
</evidence>
<name>A0A0V0HQA7_SOLCH</name>
<sequence>MTALNEALTAEVQRLKIATAELSADASKFQQLSLNPQMFQSQQQQSNQLNMHQLQQQQQSSQQQQHAQARQQLNSSTASKHESK</sequence>
<accession>A0A0V0HQA7</accession>
<reference evidence="2" key="1">
    <citation type="submission" date="2015-12" db="EMBL/GenBank/DDBJ databases">
        <title>Gene expression during late stages of embryo sac development: a critical building block for successful pollen-pistil interactions.</title>
        <authorList>
            <person name="Liu Y."/>
            <person name="Joly V."/>
            <person name="Sabar M."/>
            <person name="Matton D.P."/>
        </authorList>
    </citation>
    <scope>NUCLEOTIDE SEQUENCE</scope>
</reference>
<protein>
    <submittedName>
        <fullName evidence="2">Putative ovule protein</fullName>
    </submittedName>
</protein>
<feature type="region of interest" description="Disordered" evidence="1">
    <location>
        <begin position="37"/>
        <end position="84"/>
    </location>
</feature>
<feature type="compositionally biased region" description="Low complexity" evidence="1">
    <location>
        <begin position="37"/>
        <end position="72"/>
    </location>
</feature>
<dbReference type="EMBL" id="GEDG01016383">
    <property type="protein sequence ID" value="JAP22609.1"/>
    <property type="molecule type" value="Transcribed_RNA"/>
</dbReference>